<accession>A0ACC1HSV0</accession>
<reference evidence="1" key="1">
    <citation type="submission" date="2022-06" db="EMBL/GenBank/DDBJ databases">
        <title>Phylogenomic reconstructions and comparative analyses of Kickxellomycotina fungi.</title>
        <authorList>
            <person name="Reynolds N.K."/>
            <person name="Stajich J.E."/>
            <person name="Barry K."/>
            <person name="Grigoriev I.V."/>
            <person name="Crous P."/>
            <person name="Smith M.E."/>
        </authorList>
    </citation>
    <scope>NUCLEOTIDE SEQUENCE</scope>
    <source>
        <strain evidence="1">RSA 2271</strain>
    </source>
</reference>
<evidence type="ECO:0000313" key="2">
    <source>
        <dbReference type="Proteomes" id="UP001145114"/>
    </source>
</evidence>
<protein>
    <submittedName>
        <fullName evidence="1">Uncharacterized protein</fullName>
    </submittedName>
</protein>
<keyword evidence="2" id="KW-1185">Reference proteome</keyword>
<proteinExistence type="predicted"/>
<gene>
    <name evidence="1" type="ORF">EV182_001639</name>
</gene>
<sequence length="715" mass="79109">MFAVEQEGAGSSVATASQPALWDCLTQDYPGILDYVFRNCESQIPLIRISCLELFRQAVTSYEKLQVLFISEETARLFLVLIRIGDASGGQFAALFDRCSQFLRACLSSARPKQNMITLNLLWAAFGEQCEDWSATDFCYQLVAQLRRILAEGHDRLVQDRVLDVLAALLDNRILNERYDISRNVWSELWIPLSLTASTQAICAAFSTGLLYMQRAKTDTPGITKRDQCDTIADQAKQFLRLSLDLSNSDALLEQRGNYDADVSIARVLKQNRVTETRIIYECIRIIGHQLTVTHDVDLLQLLLVLLDNKRVQSNQKLMNITLGMLAAGIKVTASTNSSNLELLPKLLTGYAIRPAGIMKVLDSIAQMYTPESGHTAHLTEGFEAALARALGRCVLDGDWEVRDSVLEFVLKLIAGGSEKGRSLVERQRLVDLAVDRLRDKEAYALESRMPAAISLCKQFAPGKLAELLEDTEAFVRRVAVDFTVQLLDMLASAQPDSQAFASLLNRSLSYELLHCLYCDQDFEVRVRCARLLCALTDLRLQGVPSQQQQQLDIGSGAQLQFADVLTASGAEVLLVDMLQDSSRFVRRVAYDYLAGVRARLSLQQGSQGVHCNFTAITAQSINAASSHKRPKCPGNTVDAADGSTGEGDLTASASNTDYGRALYEKLCAVDFERIGRGLEPEHLYQEAIETDVADVLMAEPKEANSGNNILDCYN</sequence>
<name>A0ACC1HSV0_9FUNG</name>
<dbReference type="EMBL" id="JAMZIH010000259">
    <property type="protein sequence ID" value="KAJ1679640.1"/>
    <property type="molecule type" value="Genomic_DNA"/>
</dbReference>
<comment type="caution">
    <text evidence="1">The sequence shown here is derived from an EMBL/GenBank/DDBJ whole genome shotgun (WGS) entry which is preliminary data.</text>
</comment>
<dbReference type="Proteomes" id="UP001145114">
    <property type="component" value="Unassembled WGS sequence"/>
</dbReference>
<evidence type="ECO:0000313" key="1">
    <source>
        <dbReference type="EMBL" id="KAJ1679640.1"/>
    </source>
</evidence>
<organism evidence="1 2">
    <name type="scientific">Spiromyces aspiralis</name>
    <dbReference type="NCBI Taxonomy" id="68401"/>
    <lineage>
        <taxon>Eukaryota</taxon>
        <taxon>Fungi</taxon>
        <taxon>Fungi incertae sedis</taxon>
        <taxon>Zoopagomycota</taxon>
        <taxon>Kickxellomycotina</taxon>
        <taxon>Kickxellomycetes</taxon>
        <taxon>Kickxellales</taxon>
        <taxon>Kickxellaceae</taxon>
        <taxon>Spiromyces</taxon>
    </lineage>
</organism>